<reference evidence="1 2" key="1">
    <citation type="submission" date="2015-09" db="EMBL/GenBank/DDBJ databases">
        <authorList>
            <consortium name="Pathogen Informatics"/>
        </authorList>
    </citation>
    <scope>NUCLEOTIDE SEQUENCE [LARGE SCALE GENOMIC DNA]</scope>
    <source>
        <strain evidence="1 2">2789STDY5608854</strain>
    </source>
</reference>
<dbReference type="AlphaFoldDB" id="A0A174VTI5"/>
<evidence type="ECO:0000313" key="1">
    <source>
        <dbReference type="EMBL" id="CUQ35390.1"/>
    </source>
</evidence>
<dbReference type="EMBL" id="CYZT01000952">
    <property type="protein sequence ID" value="CUQ35390.1"/>
    <property type="molecule type" value="Genomic_DNA"/>
</dbReference>
<organism evidence="1 2">
    <name type="scientific">Flavonifractor plautii</name>
    <name type="common">Fusobacterium plautii</name>
    <dbReference type="NCBI Taxonomy" id="292800"/>
    <lineage>
        <taxon>Bacteria</taxon>
        <taxon>Bacillati</taxon>
        <taxon>Bacillota</taxon>
        <taxon>Clostridia</taxon>
        <taxon>Eubacteriales</taxon>
        <taxon>Oscillospiraceae</taxon>
        <taxon>Flavonifractor</taxon>
    </lineage>
</organism>
<proteinExistence type="predicted"/>
<name>A0A174VTI5_FLAPL</name>
<protein>
    <submittedName>
        <fullName evidence="1">Uncharacterized protein</fullName>
    </submittedName>
</protein>
<gene>
    <name evidence="1" type="ORF">ERS852411_04287</name>
</gene>
<sequence>MLHIQGIVGAEVGQDAGFHLLGRPLGHGPVDEPPHAVAYEAANLLQRSGGHPLKRQSVIGAVGQILKGVQKRAV</sequence>
<accession>A0A174VTI5</accession>
<dbReference type="Proteomes" id="UP000095746">
    <property type="component" value="Unassembled WGS sequence"/>
</dbReference>
<evidence type="ECO:0000313" key="2">
    <source>
        <dbReference type="Proteomes" id="UP000095746"/>
    </source>
</evidence>